<sequence length="628" mass="72411">MPTLVTKNAFGPESAFQPDMSGLQALTATPPRHMRDVRAAMQRELKSLTKLLQRVEKAYYGERGNINNEVEHYVYSVKMLMKSLMIFDLNNTAAVDDMIKLASNPSRYTGEPKYLKDLKEIYIKVQTFLPDRLSEIVDRCQTLLDRVHRYCVSFYDPETDCYLETADHYSEQIGSWIERAQSSIQSVRSLYQRFRTSGVTIKMLSSPVEKFASRNSLQRVLFVVLFADACTHLRNVIEVMRAWVKADENYSSYVKNDLNELDSLKEDKVRDLRECRQKSHGLTYKLTQQEVDYSRLAADVNSLREKEGSLRIEEVHLANLNTDTEREIEIKERRRDQLRHQSPVHGPAPSPEPNVDTVESLTHEIKALKEKLPLLARQIAAVRLKRTWIDDKMGALDRLSHGMLETKRELKQVDIDRARREKEYSEVERAVDVAKRVLMCKTASDSVEKLYYKVPMAARAARVVKSKEEGNIADPVDRACAIICKRIERDWTALYRALPFHPIRGSETISQDIVDLTQGGARGAYALVARRALDRWRRYHTRSSVEDLRQALRKIRRLDILKTVDLILTPPAKVITAPFEVVEEPAPPVEAHLIPFYKQIERYDQIRANRLAAEAEAERRRMAKLKAA</sequence>
<evidence type="ECO:0000256" key="1">
    <source>
        <dbReference type="SAM" id="MobiDB-lite"/>
    </source>
</evidence>
<dbReference type="Gene3D" id="1.10.533.10">
    <property type="entry name" value="Death Domain, Fas"/>
    <property type="match status" value="1"/>
</dbReference>
<organism evidence="3 4">
    <name type="scientific">Aplysia californica</name>
    <name type="common">California sea hare</name>
    <dbReference type="NCBI Taxonomy" id="6500"/>
    <lineage>
        <taxon>Eukaryota</taxon>
        <taxon>Metazoa</taxon>
        <taxon>Spiralia</taxon>
        <taxon>Lophotrochozoa</taxon>
        <taxon>Mollusca</taxon>
        <taxon>Gastropoda</taxon>
        <taxon>Heterobranchia</taxon>
        <taxon>Euthyneura</taxon>
        <taxon>Tectipleura</taxon>
        <taxon>Aplysiida</taxon>
        <taxon>Aplysioidea</taxon>
        <taxon>Aplysiidae</taxon>
        <taxon>Aplysia</taxon>
    </lineage>
</organism>
<dbReference type="PROSITE" id="PS50017">
    <property type="entry name" value="DEATH_DOMAIN"/>
    <property type="match status" value="1"/>
</dbReference>
<keyword evidence="3" id="KW-1185">Reference proteome</keyword>
<protein>
    <submittedName>
        <fullName evidence="4">Uncharacterized protein LOC101862992</fullName>
    </submittedName>
</protein>
<evidence type="ECO:0000259" key="2">
    <source>
        <dbReference type="PROSITE" id="PS50017"/>
    </source>
</evidence>
<feature type="domain" description="Death" evidence="2">
    <location>
        <begin position="490"/>
        <end position="568"/>
    </location>
</feature>
<evidence type="ECO:0000313" key="3">
    <source>
        <dbReference type="Proteomes" id="UP000694888"/>
    </source>
</evidence>
<proteinExistence type="predicted"/>
<evidence type="ECO:0000313" key="4">
    <source>
        <dbReference type="RefSeq" id="XP_005091057.3"/>
    </source>
</evidence>
<reference evidence="4" key="1">
    <citation type="submission" date="2025-08" db="UniProtKB">
        <authorList>
            <consortium name="RefSeq"/>
        </authorList>
    </citation>
    <scope>IDENTIFICATION</scope>
</reference>
<dbReference type="CDD" id="cd01670">
    <property type="entry name" value="Death"/>
    <property type="match status" value="1"/>
</dbReference>
<dbReference type="InterPro" id="IPR000488">
    <property type="entry name" value="Death_dom"/>
</dbReference>
<dbReference type="Proteomes" id="UP000694888">
    <property type="component" value="Unplaced"/>
</dbReference>
<dbReference type="InterPro" id="IPR011029">
    <property type="entry name" value="DEATH-like_dom_sf"/>
</dbReference>
<feature type="region of interest" description="Disordered" evidence="1">
    <location>
        <begin position="333"/>
        <end position="356"/>
    </location>
</feature>
<accession>A0ABM0JDA2</accession>
<name>A0ABM0JDA2_APLCA</name>
<dbReference type="RefSeq" id="XP_005091057.3">
    <property type="nucleotide sequence ID" value="XM_005091000.3"/>
</dbReference>
<gene>
    <name evidence="4" type="primary">LOC101862992</name>
</gene>
<dbReference type="GeneID" id="101862992"/>